<keyword evidence="3" id="KW-1185">Reference proteome</keyword>
<organism evidence="2 3">
    <name type="scientific">Kytococcus aerolatus</name>
    <dbReference type="NCBI Taxonomy" id="592308"/>
    <lineage>
        <taxon>Bacteria</taxon>
        <taxon>Bacillati</taxon>
        <taxon>Actinomycetota</taxon>
        <taxon>Actinomycetes</taxon>
        <taxon>Micrococcales</taxon>
        <taxon>Kytococcaceae</taxon>
        <taxon>Kytococcus</taxon>
    </lineage>
</organism>
<feature type="transmembrane region" description="Helical" evidence="1">
    <location>
        <begin position="339"/>
        <end position="362"/>
    </location>
</feature>
<evidence type="ECO:0000256" key="1">
    <source>
        <dbReference type="SAM" id="Phobius"/>
    </source>
</evidence>
<feature type="transmembrane region" description="Helical" evidence="1">
    <location>
        <begin position="123"/>
        <end position="147"/>
    </location>
</feature>
<feature type="transmembrane region" description="Helical" evidence="1">
    <location>
        <begin position="292"/>
        <end position="311"/>
    </location>
</feature>
<feature type="transmembrane region" description="Helical" evidence="1">
    <location>
        <begin position="424"/>
        <end position="448"/>
    </location>
</feature>
<gene>
    <name evidence="2" type="ORF">SAMN05445756_0886</name>
</gene>
<name>A0A212TBW2_9MICO</name>
<dbReference type="RefSeq" id="WP_088817811.1">
    <property type="nucleotide sequence ID" value="NZ_FYEZ01000001.1"/>
</dbReference>
<sequence length="527" mass="53858">MSSTAGWGRVLLLGWRSGWRGLAAWVVGLCALMGMTAGSIASVYTTEAERTAYARMAGSPGMSALSGDVAGVDTLGGITANEFGQIAGFAVPLMAIALVVRGTRTEEQAGRHAMLRAGPLGRLAPLAAALLTALGALAAMAAGSAVLMVANGADGTGALYYGAGLFALGAVHAAVAALVAQLVGQTRGVWAVSLLVVVVGFVLRGVGAVRGGPWGWASPLGWLDALRSFGDDPRWWPLALSLGVFLVLTGAAVALAARRDLEASLWSARPGPAGAGGRLRTPWGLALHEHGLTILGWAVGTAVLMGAYGLLTQPMIDALRDMPELQGYLRAAEEVVDTVVATFAMLLGALAVASVLQAAGGLRTAEEQGLLSQQLAGPVSRTGWWWTHAVVIALGALLVVLVGGAALAGSIVVSTDDAGRFGELFAAGLAQLPAVVLFLGLVTLLLGWVPEHRGLVWLPFAAALVIGWLGPALDLPQWVMDVAPLTAVGQVPVDDFRLGAAAVLVLLGVVLSALGAIGLRRRDIPRV</sequence>
<feature type="transmembrane region" description="Helical" evidence="1">
    <location>
        <begin position="455"/>
        <end position="473"/>
    </location>
</feature>
<feature type="transmembrane region" description="Helical" evidence="1">
    <location>
        <begin position="383"/>
        <end position="412"/>
    </location>
</feature>
<keyword evidence="1" id="KW-0812">Transmembrane</keyword>
<feature type="transmembrane region" description="Helical" evidence="1">
    <location>
        <begin position="235"/>
        <end position="257"/>
    </location>
</feature>
<feature type="transmembrane region" description="Helical" evidence="1">
    <location>
        <begin position="83"/>
        <end position="102"/>
    </location>
</feature>
<feature type="transmembrane region" description="Helical" evidence="1">
    <location>
        <begin position="192"/>
        <end position="215"/>
    </location>
</feature>
<protein>
    <submittedName>
        <fullName evidence="2">ABC-2 type transport system permease protein</fullName>
    </submittedName>
</protein>
<dbReference type="Proteomes" id="UP000198122">
    <property type="component" value="Unassembled WGS sequence"/>
</dbReference>
<reference evidence="2 3" key="1">
    <citation type="submission" date="2017-06" db="EMBL/GenBank/DDBJ databases">
        <authorList>
            <person name="Kim H.J."/>
            <person name="Triplett B.A."/>
        </authorList>
    </citation>
    <scope>NUCLEOTIDE SEQUENCE [LARGE SCALE GENOMIC DNA]</scope>
    <source>
        <strain evidence="2 3">DSM 22179</strain>
    </source>
</reference>
<accession>A0A212TBW2</accession>
<keyword evidence="1" id="KW-1133">Transmembrane helix</keyword>
<feature type="transmembrane region" description="Helical" evidence="1">
    <location>
        <begin position="159"/>
        <end position="180"/>
    </location>
</feature>
<keyword evidence="1" id="KW-0472">Membrane</keyword>
<feature type="transmembrane region" description="Helical" evidence="1">
    <location>
        <begin position="498"/>
        <end position="519"/>
    </location>
</feature>
<evidence type="ECO:0000313" key="3">
    <source>
        <dbReference type="Proteomes" id="UP000198122"/>
    </source>
</evidence>
<dbReference type="OrthoDB" id="2014935at2"/>
<dbReference type="AlphaFoldDB" id="A0A212TBW2"/>
<feature type="transmembrane region" description="Helical" evidence="1">
    <location>
        <begin position="21"/>
        <end position="44"/>
    </location>
</feature>
<proteinExistence type="predicted"/>
<evidence type="ECO:0000313" key="2">
    <source>
        <dbReference type="EMBL" id="SNC63340.1"/>
    </source>
</evidence>
<dbReference type="EMBL" id="FYEZ01000001">
    <property type="protein sequence ID" value="SNC63340.1"/>
    <property type="molecule type" value="Genomic_DNA"/>
</dbReference>